<dbReference type="AlphaFoldDB" id="A0A2X3CF49"/>
<accession>A0A2X3CF49</accession>
<dbReference type="FunFam" id="3.40.50.300:FF:000462">
    <property type="entry name" value="Vitamin B12 import ATP-binding protein BtuD"/>
    <property type="match status" value="1"/>
</dbReference>
<name>A0A2X3CF49_KLEPN</name>
<evidence type="ECO:0000256" key="5">
    <source>
        <dbReference type="ARBA" id="ARBA00022840"/>
    </source>
</evidence>
<dbReference type="GO" id="GO:0005524">
    <property type="term" value="F:ATP binding"/>
    <property type="evidence" value="ECO:0007669"/>
    <property type="project" value="UniProtKB-KW"/>
</dbReference>
<keyword evidence="3" id="KW-0997">Cell inner membrane</keyword>
<comment type="function">
    <text evidence="8">Part of the ABC transporter complex BtuCDF involved in vitamin B12 import. Responsible for energy coupling to the transport system.</text>
</comment>
<keyword evidence="5 8" id="KW-0067">ATP-binding</keyword>
<dbReference type="InterPro" id="IPR003593">
    <property type="entry name" value="AAA+_ATPase"/>
</dbReference>
<dbReference type="InterPro" id="IPR003439">
    <property type="entry name" value="ABC_transporter-like_ATP-bd"/>
</dbReference>
<evidence type="ECO:0000256" key="4">
    <source>
        <dbReference type="ARBA" id="ARBA00022741"/>
    </source>
</evidence>
<reference evidence="10 11" key="1">
    <citation type="submission" date="2018-06" db="EMBL/GenBank/DDBJ databases">
        <authorList>
            <consortium name="Pathogen Informatics"/>
            <person name="Doyle S."/>
        </authorList>
    </citation>
    <scope>NUCLEOTIDE SEQUENCE [LARGE SCALE GENOMIC DNA]</scope>
    <source>
        <strain evidence="10 11">NCTC9128</strain>
    </source>
</reference>
<keyword evidence="6 8" id="KW-1278">Translocase</keyword>
<keyword evidence="7 8" id="KW-0472">Membrane</keyword>
<dbReference type="SMART" id="SM00382">
    <property type="entry name" value="AAA"/>
    <property type="match status" value="1"/>
</dbReference>
<dbReference type="Gene3D" id="3.40.50.300">
    <property type="entry name" value="P-loop containing nucleotide triphosphate hydrolases"/>
    <property type="match status" value="1"/>
</dbReference>
<comment type="catalytic activity">
    <reaction evidence="8">
        <text>an R-cob(III)alamin(out) + ATP + H2O = an R-cob(III)alamin(in) + ADP + phosphate + H(+)</text>
        <dbReference type="Rhea" id="RHEA:17873"/>
        <dbReference type="ChEBI" id="CHEBI:15377"/>
        <dbReference type="ChEBI" id="CHEBI:15378"/>
        <dbReference type="ChEBI" id="CHEBI:30616"/>
        <dbReference type="ChEBI" id="CHEBI:43474"/>
        <dbReference type="ChEBI" id="CHEBI:140785"/>
        <dbReference type="ChEBI" id="CHEBI:456216"/>
        <dbReference type="EC" id="7.6.2.8"/>
    </reaction>
</comment>
<keyword evidence="2 8" id="KW-1003">Cell membrane</keyword>
<dbReference type="Pfam" id="PF00005">
    <property type="entry name" value="ABC_tran"/>
    <property type="match status" value="1"/>
</dbReference>
<comment type="similarity">
    <text evidence="8">Belongs to the ABC transporter superfamily. Vitamin B12 importer (TC 3.A.1.13.1) family.</text>
</comment>
<evidence type="ECO:0000313" key="10">
    <source>
        <dbReference type="EMBL" id="SQC12507.1"/>
    </source>
</evidence>
<sequence>MSFLMQLQDVEAAGRLAPFSAAFRAGEMVHLVGPNGAGKSTLLTRMAGLSDGPGTVHFNGRLLDEWPARELARRRGYLSQHQTPPFAMPVWHYLALHMQQQGDSARLSDIAARLGLDNKLGRPVNQLSGGEWQRVRLAAVILQIDPLSNSAGQLLLLDEPMNSLDVAQQAALDRLLHELSAAGIAVVMSSHDLNHTLRHAGQSWLLCQGEAIACGETAEVLNEENLTAAYAIPFQRVEVAGHIMLIRVTVARSYLVTILINKLNYCDKETRDRGII</sequence>
<evidence type="ECO:0000256" key="2">
    <source>
        <dbReference type="ARBA" id="ARBA00022475"/>
    </source>
</evidence>
<dbReference type="CDD" id="cd03214">
    <property type="entry name" value="ABC_Iron-Siderophores_B12_Hemin"/>
    <property type="match status" value="1"/>
</dbReference>
<dbReference type="HAMAP" id="MF_01005">
    <property type="entry name" value="BtuD"/>
    <property type="match status" value="1"/>
</dbReference>
<dbReference type="PROSITE" id="PS00211">
    <property type="entry name" value="ABC_TRANSPORTER_1"/>
    <property type="match status" value="1"/>
</dbReference>
<dbReference type="EMBL" id="UAWN01000006">
    <property type="protein sequence ID" value="SQC12507.1"/>
    <property type="molecule type" value="Genomic_DNA"/>
</dbReference>
<dbReference type="NCBIfam" id="NF002981">
    <property type="entry name" value="PRK03695.1"/>
    <property type="match status" value="1"/>
</dbReference>
<feature type="binding site" evidence="8">
    <location>
        <begin position="33"/>
        <end position="40"/>
    </location>
    <ligand>
        <name>ATP</name>
        <dbReference type="ChEBI" id="CHEBI:30616"/>
    </ligand>
</feature>
<dbReference type="InterPro" id="IPR050153">
    <property type="entry name" value="Metal_Ion_Import_ABC"/>
</dbReference>
<evidence type="ECO:0000256" key="3">
    <source>
        <dbReference type="ARBA" id="ARBA00022519"/>
    </source>
</evidence>
<keyword evidence="4 8" id="KW-0547">Nucleotide-binding</keyword>
<feature type="domain" description="ABC transporter" evidence="9">
    <location>
        <begin position="5"/>
        <end position="233"/>
    </location>
</feature>
<evidence type="ECO:0000256" key="6">
    <source>
        <dbReference type="ARBA" id="ARBA00022967"/>
    </source>
</evidence>
<dbReference type="PANTHER" id="PTHR42734">
    <property type="entry name" value="METAL TRANSPORT SYSTEM ATP-BINDING PROTEIN TM_0124-RELATED"/>
    <property type="match status" value="1"/>
</dbReference>
<dbReference type="GO" id="GO:0015420">
    <property type="term" value="F:ABC-type vitamin B12 transporter activity"/>
    <property type="evidence" value="ECO:0007669"/>
    <property type="project" value="UniProtKB-UniRule"/>
</dbReference>
<organism evidence="10 11">
    <name type="scientific">Klebsiella pneumoniae</name>
    <dbReference type="NCBI Taxonomy" id="573"/>
    <lineage>
        <taxon>Bacteria</taxon>
        <taxon>Pseudomonadati</taxon>
        <taxon>Pseudomonadota</taxon>
        <taxon>Gammaproteobacteria</taxon>
        <taxon>Enterobacterales</taxon>
        <taxon>Enterobacteriaceae</taxon>
        <taxon>Klebsiella/Raoultella group</taxon>
        <taxon>Klebsiella</taxon>
        <taxon>Klebsiella pneumoniae complex</taxon>
    </lineage>
</organism>
<comment type="subcellular location">
    <subcellularLocation>
        <location evidence="8">Cell membrane</location>
        <topology evidence="8">Peripheral membrane protein</topology>
    </subcellularLocation>
</comment>
<dbReference type="EC" id="7.6.2.8" evidence="8"/>
<keyword evidence="10" id="KW-0378">Hydrolase</keyword>
<dbReference type="Proteomes" id="UP000251088">
    <property type="component" value="Unassembled WGS sequence"/>
</dbReference>
<dbReference type="GO" id="GO:0005886">
    <property type="term" value="C:plasma membrane"/>
    <property type="evidence" value="ECO:0007669"/>
    <property type="project" value="UniProtKB-SubCell"/>
</dbReference>
<dbReference type="InterPro" id="IPR027417">
    <property type="entry name" value="P-loop_NTPase"/>
</dbReference>
<dbReference type="SUPFAM" id="SSF52540">
    <property type="entry name" value="P-loop containing nucleoside triphosphate hydrolases"/>
    <property type="match status" value="1"/>
</dbReference>
<comment type="subunit">
    <text evidence="8">The complex is composed of two ATP-binding proteins (BtuD), two transmembrane proteins (BtuC) and a solute-binding protein (BtuF).</text>
</comment>
<evidence type="ECO:0000259" key="9">
    <source>
        <dbReference type="PROSITE" id="PS50893"/>
    </source>
</evidence>
<proteinExistence type="inferred from homology"/>
<evidence type="ECO:0000256" key="1">
    <source>
        <dbReference type="ARBA" id="ARBA00022448"/>
    </source>
</evidence>
<keyword evidence="1 8" id="KW-0813">Transport</keyword>
<dbReference type="InterPro" id="IPR023693">
    <property type="entry name" value="ABC_transptr_BtuD"/>
</dbReference>
<gene>
    <name evidence="8 10" type="primary">btuD</name>
    <name evidence="10" type="ORF">NCTC9128_01757</name>
</gene>
<dbReference type="InterPro" id="IPR017871">
    <property type="entry name" value="ABC_transporter-like_CS"/>
</dbReference>
<protein>
    <recommendedName>
        <fullName evidence="8">Vitamin B12 import ATP-binding protein BtuD</fullName>
        <ecNumber evidence="8">7.6.2.8</ecNumber>
    </recommendedName>
    <alternativeName>
        <fullName evidence="8">Vitamin B12-transporting ATPase</fullName>
    </alternativeName>
</protein>
<dbReference type="GO" id="GO:0016887">
    <property type="term" value="F:ATP hydrolysis activity"/>
    <property type="evidence" value="ECO:0007669"/>
    <property type="project" value="InterPro"/>
</dbReference>
<evidence type="ECO:0000256" key="7">
    <source>
        <dbReference type="ARBA" id="ARBA00023136"/>
    </source>
</evidence>
<dbReference type="PANTHER" id="PTHR42734:SF18">
    <property type="entry name" value="VITAMIN B12 IMPORT ATP-BINDING PROTEIN BTUD"/>
    <property type="match status" value="1"/>
</dbReference>
<evidence type="ECO:0000313" key="11">
    <source>
        <dbReference type="Proteomes" id="UP000251088"/>
    </source>
</evidence>
<evidence type="ECO:0000256" key="8">
    <source>
        <dbReference type="HAMAP-Rule" id="MF_01005"/>
    </source>
</evidence>
<dbReference type="PROSITE" id="PS50893">
    <property type="entry name" value="ABC_TRANSPORTER_2"/>
    <property type="match status" value="1"/>
</dbReference>